<dbReference type="EMBL" id="JAOPGA020001620">
    <property type="protein sequence ID" value="KAL0489946.1"/>
    <property type="molecule type" value="Genomic_DNA"/>
</dbReference>
<dbReference type="InterPro" id="IPR019775">
    <property type="entry name" value="WD40_repeat_CS"/>
</dbReference>
<sequence length="731" mass="82505">MESSPALDVFAIGYSDGHIRLLNILHNYQYFTLRAPPGPITCLSFRKDASQQSFHMLSSGDALGNVHLWDLTNQRLLHSLHTKNTTRAHSAPVTRVQFLPNEPLLVTSGSDNTLCSWTLDEADRAVQKNILQGHKQPPIKIEFYDPLGHYVLTSGLDSTLRLTCIDASRHHRSILINNGNHQHNVTVATDFDVNYLRHGDWHNVITIQRDSSSVELYNVQKNARSKKSAYRDLTSHGTSSSTCLSHCGNYMMIGRSSGKLEKWNVQSVTFKQEFKNDKSDDKHVHAHSGIVTCCTIDNQNKVVISGGFDGELKFWDLHSARLLTKHTLPTSISKIKKSKINSNLIACACDDHNILIFDSNTHHHIRTMKATSKVSDLCFSHDARLLVACMMTGDLKVWDVVSGSLVDWINVDVPATSVSFHPEGLYLATSHVGQVGICLWINKMCFGDGVVLQNAFASVRVDLPTCGEVTFSNRDLKIENGDRERANVKKRARELMSDGDDESQDEMEMDHVRISNQDLELKSARLTLLNKELNSMVHLSGLPKNKWQSLLHLDQSRSKNKSKDDQIVAPFFLGVQQGFTPKFKRRGLADELEGDSNGDENDSLPIVFDSNSDSSEFIKNLKSQNVDLFLKFIKSVHIKQIDVAIRCLSALDQMKQHILFLDFLIGALRLGRDYDLVQALMNLYLQVHGELISKLDGGEFFEKLDELRQCHEDCWFRVHELIQNDACMIRF</sequence>
<comment type="caution">
    <text evidence="6">The sequence shown here is derived from an EMBL/GenBank/DDBJ whole genome shotgun (WGS) entry which is preliminary data.</text>
</comment>
<dbReference type="SUPFAM" id="SSF50978">
    <property type="entry name" value="WD40 repeat-like"/>
    <property type="match status" value="2"/>
</dbReference>
<gene>
    <name evidence="6" type="ORF">AKO1_005486</name>
</gene>
<dbReference type="SMART" id="SM00320">
    <property type="entry name" value="WD40"/>
    <property type="match status" value="7"/>
</dbReference>
<feature type="repeat" description="WD" evidence="3">
    <location>
        <begin position="284"/>
        <end position="325"/>
    </location>
</feature>
<dbReference type="AlphaFoldDB" id="A0AAW2ZLD0"/>
<evidence type="ECO:0000313" key="7">
    <source>
        <dbReference type="Proteomes" id="UP001431209"/>
    </source>
</evidence>
<dbReference type="InterPro" id="IPR036322">
    <property type="entry name" value="WD40_repeat_dom_sf"/>
</dbReference>
<evidence type="ECO:0000256" key="3">
    <source>
        <dbReference type="PROSITE-ProRule" id="PRU00221"/>
    </source>
</evidence>
<feature type="non-terminal residue" evidence="6">
    <location>
        <position position="731"/>
    </location>
</feature>
<feature type="domain" description="WDR36/Utp21 N-terminal" evidence="5">
    <location>
        <begin position="1"/>
        <end position="120"/>
    </location>
</feature>
<dbReference type="Pfam" id="PF25171">
    <property type="entry name" value="Beta-prop_WDR36-Utp21_1st"/>
    <property type="match status" value="1"/>
</dbReference>
<dbReference type="PROSITE" id="PS50294">
    <property type="entry name" value="WD_REPEATS_REGION"/>
    <property type="match status" value="2"/>
</dbReference>
<dbReference type="Pfam" id="PF25168">
    <property type="entry name" value="Beta-prop_WDR36-Utp21_2nd"/>
    <property type="match status" value="1"/>
</dbReference>
<dbReference type="InterPro" id="IPR001680">
    <property type="entry name" value="WD40_rpt"/>
</dbReference>
<keyword evidence="2" id="KW-0677">Repeat</keyword>
<dbReference type="PANTHER" id="PTHR22840:SF12">
    <property type="entry name" value="WD REPEAT-CONTAINING PROTEIN 36"/>
    <property type="match status" value="1"/>
</dbReference>
<feature type="repeat" description="WD" evidence="3">
    <location>
        <begin position="86"/>
        <end position="127"/>
    </location>
</feature>
<organism evidence="6 7">
    <name type="scientific">Acrasis kona</name>
    <dbReference type="NCBI Taxonomy" id="1008807"/>
    <lineage>
        <taxon>Eukaryota</taxon>
        <taxon>Discoba</taxon>
        <taxon>Heterolobosea</taxon>
        <taxon>Tetramitia</taxon>
        <taxon>Eutetramitia</taxon>
        <taxon>Acrasidae</taxon>
        <taxon>Acrasis</taxon>
    </lineage>
</organism>
<dbReference type="PANTHER" id="PTHR22840">
    <property type="entry name" value="WD REPEAT-CONTAINING PROTEIN 36"/>
    <property type="match status" value="1"/>
</dbReference>
<dbReference type="GO" id="GO:0006364">
    <property type="term" value="P:rRNA processing"/>
    <property type="evidence" value="ECO:0007669"/>
    <property type="project" value="InterPro"/>
</dbReference>
<accession>A0AAW2ZLD0</accession>
<name>A0AAW2ZLD0_9EUKA</name>
<evidence type="ECO:0000256" key="1">
    <source>
        <dbReference type="ARBA" id="ARBA00022574"/>
    </source>
</evidence>
<evidence type="ECO:0000259" key="4">
    <source>
        <dbReference type="Pfam" id="PF04192"/>
    </source>
</evidence>
<dbReference type="InterPro" id="IPR015943">
    <property type="entry name" value="WD40/YVTN_repeat-like_dom_sf"/>
</dbReference>
<reference evidence="6 7" key="1">
    <citation type="submission" date="2024-03" db="EMBL/GenBank/DDBJ databases">
        <title>The Acrasis kona genome and developmental transcriptomes reveal deep origins of eukaryotic multicellular pathways.</title>
        <authorList>
            <person name="Sheikh S."/>
            <person name="Fu C.-J."/>
            <person name="Brown M.W."/>
            <person name="Baldauf S.L."/>
        </authorList>
    </citation>
    <scope>NUCLEOTIDE SEQUENCE [LARGE SCALE GENOMIC DNA]</scope>
    <source>
        <strain evidence="6 7">ATCC MYA-3509</strain>
    </source>
</reference>
<dbReference type="GO" id="GO:0032040">
    <property type="term" value="C:small-subunit processome"/>
    <property type="evidence" value="ECO:0007669"/>
    <property type="project" value="InterPro"/>
</dbReference>
<evidence type="ECO:0000313" key="6">
    <source>
        <dbReference type="EMBL" id="KAL0489946.1"/>
    </source>
</evidence>
<keyword evidence="1 3" id="KW-0853">WD repeat</keyword>
<dbReference type="Proteomes" id="UP001431209">
    <property type="component" value="Unassembled WGS sequence"/>
</dbReference>
<dbReference type="InterPro" id="IPR007319">
    <property type="entry name" value="WDR36/Utp21_C"/>
</dbReference>
<keyword evidence="7" id="KW-1185">Reference proteome</keyword>
<evidence type="ECO:0000259" key="5">
    <source>
        <dbReference type="Pfam" id="PF25171"/>
    </source>
</evidence>
<dbReference type="Pfam" id="PF04192">
    <property type="entry name" value="Utp21"/>
    <property type="match status" value="1"/>
</dbReference>
<dbReference type="PROSITE" id="PS50082">
    <property type="entry name" value="WD_REPEATS_2"/>
    <property type="match status" value="2"/>
</dbReference>
<protein>
    <submittedName>
        <fullName evidence="6">U3 small nucleolar RNA-associated protein 21</fullName>
    </submittedName>
</protein>
<evidence type="ECO:0000256" key="2">
    <source>
        <dbReference type="ARBA" id="ARBA00022737"/>
    </source>
</evidence>
<proteinExistence type="predicted"/>
<dbReference type="InterPro" id="IPR059157">
    <property type="entry name" value="WDR36-Utp21_N"/>
</dbReference>
<dbReference type="GO" id="GO:0034388">
    <property type="term" value="C:Pwp2p-containing subcomplex of 90S preribosome"/>
    <property type="evidence" value="ECO:0007669"/>
    <property type="project" value="TreeGrafter"/>
</dbReference>
<dbReference type="Gene3D" id="2.130.10.10">
    <property type="entry name" value="YVTN repeat-like/Quinoprotein amine dehydrogenase"/>
    <property type="match status" value="2"/>
</dbReference>
<dbReference type="PROSITE" id="PS00678">
    <property type="entry name" value="WD_REPEATS_1"/>
    <property type="match status" value="1"/>
</dbReference>
<feature type="domain" description="WDR36/Utp21 C-terminal" evidence="4">
    <location>
        <begin position="534"/>
        <end position="731"/>
    </location>
</feature>